<feature type="transmembrane region" description="Helical" evidence="2">
    <location>
        <begin position="256"/>
        <end position="275"/>
    </location>
</feature>
<keyword evidence="2" id="KW-1133">Transmembrane helix</keyword>
<keyword evidence="2" id="KW-0812">Transmembrane</keyword>
<dbReference type="InterPro" id="IPR022227">
    <property type="entry name" value="DUF3754"/>
</dbReference>
<dbReference type="EMBL" id="SIHJ01000001">
    <property type="protein sequence ID" value="TWT37762.1"/>
    <property type="molecule type" value="Genomic_DNA"/>
</dbReference>
<name>A0A5C5VJ79_9BACT</name>
<evidence type="ECO:0000313" key="4">
    <source>
        <dbReference type="Proteomes" id="UP000316714"/>
    </source>
</evidence>
<accession>A0A5C5VJ79</accession>
<proteinExistence type="predicted"/>
<gene>
    <name evidence="3" type="ORF">KOR34_27250</name>
</gene>
<keyword evidence="2" id="KW-0472">Membrane</keyword>
<dbReference type="PANTHER" id="PTHR33645">
    <property type="entry name" value="AMINOPEPTIDASE (DUF3754)"/>
    <property type="match status" value="1"/>
</dbReference>
<organism evidence="3 4">
    <name type="scientific">Posidoniimonas corsicana</name>
    <dbReference type="NCBI Taxonomy" id="1938618"/>
    <lineage>
        <taxon>Bacteria</taxon>
        <taxon>Pseudomonadati</taxon>
        <taxon>Planctomycetota</taxon>
        <taxon>Planctomycetia</taxon>
        <taxon>Pirellulales</taxon>
        <taxon>Lacipirellulaceae</taxon>
        <taxon>Posidoniimonas</taxon>
    </lineage>
</organism>
<dbReference type="Pfam" id="PF12576">
    <property type="entry name" value="DUF3754"/>
    <property type="match status" value="1"/>
</dbReference>
<keyword evidence="4" id="KW-1185">Reference proteome</keyword>
<evidence type="ECO:0000256" key="1">
    <source>
        <dbReference type="SAM" id="MobiDB-lite"/>
    </source>
</evidence>
<evidence type="ECO:0000313" key="3">
    <source>
        <dbReference type="EMBL" id="TWT37762.1"/>
    </source>
</evidence>
<reference evidence="3 4" key="1">
    <citation type="submission" date="2019-02" db="EMBL/GenBank/DDBJ databases">
        <title>Deep-cultivation of Planctomycetes and their phenomic and genomic characterization uncovers novel biology.</title>
        <authorList>
            <person name="Wiegand S."/>
            <person name="Jogler M."/>
            <person name="Boedeker C."/>
            <person name="Pinto D."/>
            <person name="Vollmers J."/>
            <person name="Rivas-Marin E."/>
            <person name="Kohn T."/>
            <person name="Peeters S.H."/>
            <person name="Heuer A."/>
            <person name="Rast P."/>
            <person name="Oberbeckmann S."/>
            <person name="Bunk B."/>
            <person name="Jeske O."/>
            <person name="Meyerdierks A."/>
            <person name="Storesund J.E."/>
            <person name="Kallscheuer N."/>
            <person name="Luecker S."/>
            <person name="Lage O.M."/>
            <person name="Pohl T."/>
            <person name="Merkel B.J."/>
            <person name="Hornburger P."/>
            <person name="Mueller R.-W."/>
            <person name="Bruemmer F."/>
            <person name="Labrenz M."/>
            <person name="Spormann A.M."/>
            <person name="Op Den Camp H."/>
            <person name="Overmann J."/>
            <person name="Amann R."/>
            <person name="Jetten M.S.M."/>
            <person name="Mascher T."/>
            <person name="Medema M.H."/>
            <person name="Devos D.P."/>
            <person name="Kaster A.-K."/>
            <person name="Ovreas L."/>
            <person name="Rohde M."/>
            <person name="Galperin M.Y."/>
            <person name="Jogler C."/>
        </authorList>
    </citation>
    <scope>NUCLEOTIDE SEQUENCE [LARGE SCALE GENOMIC DNA]</scope>
    <source>
        <strain evidence="3 4">KOR34</strain>
    </source>
</reference>
<dbReference type="AlphaFoldDB" id="A0A5C5VJ79"/>
<dbReference type="Proteomes" id="UP000316714">
    <property type="component" value="Unassembled WGS sequence"/>
</dbReference>
<evidence type="ECO:0008006" key="5">
    <source>
        <dbReference type="Google" id="ProtNLM"/>
    </source>
</evidence>
<protein>
    <recommendedName>
        <fullName evidence="5">DUF3754 domain-containing protein</fullName>
    </recommendedName>
</protein>
<feature type="region of interest" description="Disordered" evidence="1">
    <location>
        <begin position="408"/>
        <end position="439"/>
    </location>
</feature>
<comment type="caution">
    <text evidence="3">The sequence shown here is derived from an EMBL/GenBank/DDBJ whole genome shotgun (WGS) entry which is preliminary data.</text>
</comment>
<evidence type="ECO:0000256" key="2">
    <source>
        <dbReference type="SAM" id="Phobius"/>
    </source>
</evidence>
<sequence>MMPMHQTLETAADRSIEKECWRPERRFVPLRAEDLADLLVQDAAAFGVDCASLRGVFDEVRAVIEQEGSYFHSELELAYARFNPDRETLRVTDDEPSEQSAYDALHRQLSYLLDKANFERLDDVRIAEVVERASTARIHVRIHPDRVERLELWVRGHGHTSCRRRTIRCPIRGAEFKTPVFKRLAVIAQLKDEPDVLIKMFKDIPEHDVEALLPHAEAAMTLLDRIKLLGSGAGVAGAMAMKLAKVALAFAMLSKILWILAVGVGTIALRTFFGYKNAKTSRDWRRTQRLYFQNLGNNASALQLLISSVKQEELKEAYLAYAFTLDPARRDEPEERLNQRIAAYLYKKLGVEVDFDLPDALETLGRLDLWRREGELLARPPLDARQRLEDHRREQRSSDYHARAIKIYVGEPGAAPRPSVEPPRRAIELSPGQRGKKLS</sequence>
<dbReference type="PANTHER" id="PTHR33645:SF11">
    <property type="entry name" value="AMINOPEPTIDASE (DUF3754)"/>
    <property type="match status" value="1"/>
</dbReference>